<gene>
    <name evidence="11" type="ORF">SCP_1401810</name>
</gene>
<dbReference type="Proteomes" id="UP000287166">
    <property type="component" value="Unassembled WGS sequence"/>
</dbReference>
<dbReference type="InterPro" id="IPR000172">
    <property type="entry name" value="GMC_OxRdtase_N"/>
</dbReference>
<keyword evidence="12" id="KW-1185">Reference proteome</keyword>
<evidence type="ECO:0000256" key="3">
    <source>
        <dbReference type="ARBA" id="ARBA00022630"/>
    </source>
</evidence>
<dbReference type="PANTHER" id="PTHR11552:SF201">
    <property type="entry name" value="GLUCOSE-METHANOL-CHOLINE OXIDOREDUCTASE N-TERMINAL DOMAIN-CONTAINING PROTEIN"/>
    <property type="match status" value="1"/>
</dbReference>
<dbReference type="STRING" id="139825.A0A401H2U8"/>
<name>A0A401H2U8_9APHY</name>
<keyword evidence="6" id="KW-0560">Oxidoreductase</keyword>
<dbReference type="GO" id="GO:0016614">
    <property type="term" value="F:oxidoreductase activity, acting on CH-OH group of donors"/>
    <property type="evidence" value="ECO:0007669"/>
    <property type="project" value="InterPro"/>
</dbReference>
<evidence type="ECO:0000259" key="9">
    <source>
        <dbReference type="PROSITE" id="PS00623"/>
    </source>
</evidence>
<keyword evidence="3 8" id="KW-0285">Flavoprotein</keyword>
<feature type="domain" description="Glucose-methanol-choline oxidoreductase N-terminal" evidence="10">
    <location>
        <begin position="287"/>
        <end position="301"/>
    </location>
</feature>
<dbReference type="AlphaFoldDB" id="A0A401H2U8"/>
<evidence type="ECO:0000256" key="4">
    <source>
        <dbReference type="ARBA" id="ARBA00022729"/>
    </source>
</evidence>
<keyword evidence="4" id="KW-0732">Signal</keyword>
<comment type="similarity">
    <text evidence="2 8">Belongs to the GMC oxidoreductase family.</text>
</comment>
<protein>
    <submittedName>
        <fullName evidence="11">Dehydrogenase citC</fullName>
    </submittedName>
</protein>
<proteinExistence type="inferred from homology"/>
<dbReference type="SUPFAM" id="SSF51905">
    <property type="entry name" value="FAD/NAD(P)-binding domain"/>
    <property type="match status" value="1"/>
</dbReference>
<dbReference type="GO" id="GO:0050660">
    <property type="term" value="F:flavin adenine dinucleotide binding"/>
    <property type="evidence" value="ECO:0007669"/>
    <property type="project" value="InterPro"/>
</dbReference>
<dbReference type="EMBL" id="BFAD01000014">
    <property type="protein sequence ID" value="GBE88776.1"/>
    <property type="molecule type" value="Genomic_DNA"/>
</dbReference>
<feature type="binding site" evidence="7">
    <location>
        <begin position="106"/>
        <end position="109"/>
    </location>
    <ligand>
        <name>FAD</name>
        <dbReference type="ChEBI" id="CHEBI:57692"/>
    </ligand>
</feature>
<reference evidence="11 12" key="1">
    <citation type="journal article" date="2018" name="Sci. Rep.">
        <title>Genome sequence of the cauliflower mushroom Sparassis crispa (Hanabiratake) and its association with beneficial usage.</title>
        <authorList>
            <person name="Kiyama R."/>
            <person name="Furutani Y."/>
            <person name="Kawaguchi K."/>
            <person name="Nakanishi T."/>
        </authorList>
    </citation>
    <scope>NUCLEOTIDE SEQUENCE [LARGE SCALE GENOMIC DNA]</scope>
</reference>
<dbReference type="OrthoDB" id="269227at2759"/>
<evidence type="ECO:0000313" key="12">
    <source>
        <dbReference type="Proteomes" id="UP000287166"/>
    </source>
</evidence>
<comment type="cofactor">
    <cofactor evidence="1 7">
        <name>FAD</name>
        <dbReference type="ChEBI" id="CHEBI:57692"/>
    </cofactor>
</comment>
<dbReference type="Gene3D" id="3.30.560.10">
    <property type="entry name" value="Glucose Oxidase, domain 3"/>
    <property type="match status" value="1"/>
</dbReference>
<evidence type="ECO:0000256" key="8">
    <source>
        <dbReference type="RuleBase" id="RU003968"/>
    </source>
</evidence>
<evidence type="ECO:0000256" key="7">
    <source>
        <dbReference type="PIRSR" id="PIRSR000137-2"/>
    </source>
</evidence>
<evidence type="ECO:0000256" key="2">
    <source>
        <dbReference type="ARBA" id="ARBA00010790"/>
    </source>
</evidence>
<dbReference type="PROSITE" id="PS00623">
    <property type="entry name" value="GMC_OXRED_1"/>
    <property type="match status" value="1"/>
</dbReference>
<feature type="domain" description="Glucose-methanol-choline oxidoreductase N-terminal" evidence="9">
    <location>
        <begin position="96"/>
        <end position="119"/>
    </location>
</feature>
<accession>A0A401H2U8</accession>
<dbReference type="RefSeq" id="XP_027619689.1">
    <property type="nucleotide sequence ID" value="XM_027763888.1"/>
</dbReference>
<dbReference type="PROSITE" id="PS00624">
    <property type="entry name" value="GMC_OXRED_2"/>
    <property type="match status" value="1"/>
</dbReference>
<evidence type="ECO:0000256" key="5">
    <source>
        <dbReference type="ARBA" id="ARBA00022827"/>
    </source>
</evidence>
<dbReference type="InterPro" id="IPR036188">
    <property type="entry name" value="FAD/NAD-bd_sf"/>
</dbReference>
<dbReference type="InterPro" id="IPR007867">
    <property type="entry name" value="GMC_OxRtase_C"/>
</dbReference>
<evidence type="ECO:0000259" key="10">
    <source>
        <dbReference type="PROSITE" id="PS00624"/>
    </source>
</evidence>
<keyword evidence="5 7" id="KW-0274">FAD</keyword>
<dbReference type="InterPro" id="IPR012132">
    <property type="entry name" value="GMC_OxRdtase"/>
</dbReference>
<evidence type="ECO:0000256" key="6">
    <source>
        <dbReference type="ARBA" id="ARBA00023002"/>
    </source>
</evidence>
<dbReference type="Pfam" id="PF05199">
    <property type="entry name" value="GMC_oxred_C"/>
    <property type="match status" value="1"/>
</dbReference>
<dbReference type="Gene3D" id="3.50.50.60">
    <property type="entry name" value="FAD/NAD(P)-binding domain"/>
    <property type="match status" value="1"/>
</dbReference>
<evidence type="ECO:0000313" key="11">
    <source>
        <dbReference type="EMBL" id="GBE88776.1"/>
    </source>
</evidence>
<organism evidence="11 12">
    <name type="scientific">Sparassis crispa</name>
    <dbReference type="NCBI Taxonomy" id="139825"/>
    <lineage>
        <taxon>Eukaryota</taxon>
        <taxon>Fungi</taxon>
        <taxon>Dikarya</taxon>
        <taxon>Basidiomycota</taxon>
        <taxon>Agaricomycotina</taxon>
        <taxon>Agaricomycetes</taxon>
        <taxon>Polyporales</taxon>
        <taxon>Sparassidaceae</taxon>
        <taxon>Sparassis</taxon>
    </lineage>
</organism>
<dbReference type="PANTHER" id="PTHR11552">
    <property type="entry name" value="GLUCOSE-METHANOL-CHOLINE GMC OXIDOREDUCTASE"/>
    <property type="match status" value="1"/>
</dbReference>
<dbReference type="InParanoid" id="A0A401H2U8"/>
<dbReference type="PIRSF" id="PIRSF000137">
    <property type="entry name" value="Alcohol_oxidase"/>
    <property type="match status" value="1"/>
</dbReference>
<evidence type="ECO:0000256" key="1">
    <source>
        <dbReference type="ARBA" id="ARBA00001974"/>
    </source>
</evidence>
<dbReference type="SUPFAM" id="SSF54373">
    <property type="entry name" value="FAD-linked reductases, C-terminal domain"/>
    <property type="match status" value="1"/>
</dbReference>
<comment type="caution">
    <text evidence="11">The sequence shown here is derived from an EMBL/GenBank/DDBJ whole genome shotgun (WGS) entry which is preliminary data.</text>
</comment>
<sequence>MTATLEDVAGESFDFVICGGGTAGLTLAARLTEDPSVSVLALEAGAAHIDDPDTLRPASHGSQFGNESYDWSFRTVSHSEVHQTRCRDTHHVWNRGKGLGGSSIINFMVWTKPTAEEINDFERLGNPGWNWNNYQKYVARTEGFISPHEEVQRTFKLNYDAANVGSEGPLKITYPATIDPAELKMQQTLINAGVPVAANPMGGDPAGAYFAPSTYDPVTHTRSYATTAFYLPNAERPNLKVLVCAHARRVCTISAPNGNLTAVGVEFEHAGRLYTVSARKEVVIAMGALQSPQMLELSGIGNKEVLEKVGIPTKIDLPGVGRNVQEHLEIGVSFELRDDAKFDTLCLLRDPAVAAKHLELHKSGSGLYTTGITNFAFVSPKVASCNIDEIARAARAKFTENAASYPPGLLEQYDIQLRRLEAGEPLCEIISYPGFMSTPNPPLPGKRYVTFTIVLNSPFSRGSIHCSSSDPLADPELDPHYLEEDIDLQIMTEMVKFVRGFAQVPPFKDMISKELNPGAEIKDDIEIINFIKRNYTIGSCSMLPKDRDGVVDPELKVSLSRSAVSSPG</sequence>
<dbReference type="GeneID" id="38785693"/>
<dbReference type="Pfam" id="PF00732">
    <property type="entry name" value="GMC_oxred_N"/>
    <property type="match status" value="1"/>
</dbReference>